<dbReference type="Proteomes" id="UP000199008">
    <property type="component" value="Unassembled WGS sequence"/>
</dbReference>
<evidence type="ECO:0000256" key="3">
    <source>
        <dbReference type="ARBA" id="ARBA00022729"/>
    </source>
</evidence>
<evidence type="ECO:0000313" key="5">
    <source>
        <dbReference type="Proteomes" id="UP000199008"/>
    </source>
</evidence>
<organism evidence="4 5">
    <name type="scientific">Lacicoccus qingdaonensis</name>
    <dbReference type="NCBI Taxonomy" id="576118"/>
    <lineage>
        <taxon>Bacteria</taxon>
        <taxon>Bacillati</taxon>
        <taxon>Bacillota</taxon>
        <taxon>Bacilli</taxon>
        <taxon>Bacillales</taxon>
        <taxon>Salinicoccaceae</taxon>
        <taxon>Lacicoccus</taxon>
    </lineage>
</organism>
<dbReference type="InterPro" id="IPR038404">
    <property type="entry name" value="TRAP_DctP_sf"/>
</dbReference>
<dbReference type="PANTHER" id="PTHR33376">
    <property type="match status" value="1"/>
</dbReference>
<dbReference type="InterPro" id="IPR018389">
    <property type="entry name" value="DctP_fam"/>
</dbReference>
<dbReference type="PANTHER" id="PTHR33376:SF7">
    <property type="entry name" value="C4-DICARBOXYLATE-BINDING PROTEIN DCTB"/>
    <property type="match status" value="1"/>
</dbReference>
<dbReference type="GO" id="GO:0055085">
    <property type="term" value="P:transmembrane transport"/>
    <property type="evidence" value="ECO:0007669"/>
    <property type="project" value="InterPro"/>
</dbReference>
<dbReference type="PIRSF" id="PIRSF006470">
    <property type="entry name" value="DctB"/>
    <property type="match status" value="1"/>
</dbReference>
<dbReference type="EMBL" id="FNFY01000015">
    <property type="protein sequence ID" value="SDK95431.1"/>
    <property type="molecule type" value="Genomic_DNA"/>
</dbReference>
<dbReference type="GO" id="GO:0030288">
    <property type="term" value="C:outer membrane-bounded periplasmic space"/>
    <property type="evidence" value="ECO:0007669"/>
    <property type="project" value="InterPro"/>
</dbReference>
<sequence length="336" mass="38133">MRNLSFLVLITVLILSACGRPNIDEQTGQKTIRLAYLVNPTQSTHIMSEEFKEQVEEESDGRLRVELYPSGSLFPSDREAIEAVQLGNVEMTIPALASVSGFDRDFMILDLPYLFEDTEEAYSVLDGPFGQGLLDGLEDVNIKGLVYGENGFRHITNNIHPVYTPEDIEGQKMRTLESPVHTDVFNAFGANASPFAFGEMYSTLQQGTYDAMESPIALMYTSNLYEVQQYMSLTSHVYMPVALLMNNDFYESLEPDLQEIVMDAAEDYRENQRILSQEQNEEYMQEMVDGGLQVNDLTDEERQAFSEKAEPVYEKYEEMLGSELFDELNKAVEEAQ</sequence>
<evidence type="ECO:0000313" key="4">
    <source>
        <dbReference type="EMBL" id="SDK95431.1"/>
    </source>
</evidence>
<dbReference type="AlphaFoldDB" id="A0A1G9G459"/>
<keyword evidence="2" id="KW-0813">Transport</keyword>
<proteinExistence type="inferred from homology"/>
<dbReference type="STRING" id="576118.SAMN05216216_11527"/>
<keyword evidence="5" id="KW-1185">Reference proteome</keyword>
<reference evidence="5" key="1">
    <citation type="submission" date="2016-10" db="EMBL/GenBank/DDBJ databases">
        <authorList>
            <person name="Varghese N."/>
            <person name="Submissions S."/>
        </authorList>
    </citation>
    <scope>NUCLEOTIDE SEQUENCE [LARGE SCALE GENOMIC DNA]</scope>
    <source>
        <strain evidence="5">CGMCC 1.8895</strain>
    </source>
</reference>
<keyword evidence="4" id="KW-0675">Receptor</keyword>
<dbReference type="RefSeq" id="WP_092986692.1">
    <property type="nucleotide sequence ID" value="NZ_FNFY01000015.1"/>
</dbReference>
<protein>
    <submittedName>
        <fullName evidence="4">Tripartite ATP-independent transporter solute receptor, DctP family</fullName>
    </submittedName>
</protein>
<evidence type="ECO:0000256" key="1">
    <source>
        <dbReference type="ARBA" id="ARBA00009023"/>
    </source>
</evidence>
<dbReference type="PROSITE" id="PS51257">
    <property type="entry name" value="PROKAR_LIPOPROTEIN"/>
    <property type="match status" value="1"/>
</dbReference>
<accession>A0A1G9G459</accession>
<dbReference type="InterPro" id="IPR004682">
    <property type="entry name" value="TRAP_DctP"/>
</dbReference>
<evidence type="ECO:0000256" key="2">
    <source>
        <dbReference type="ARBA" id="ARBA00022448"/>
    </source>
</evidence>
<keyword evidence="3" id="KW-0732">Signal</keyword>
<dbReference type="NCBIfam" id="TIGR00787">
    <property type="entry name" value="dctP"/>
    <property type="match status" value="1"/>
</dbReference>
<dbReference type="Pfam" id="PF03480">
    <property type="entry name" value="DctP"/>
    <property type="match status" value="1"/>
</dbReference>
<dbReference type="Gene3D" id="3.40.190.170">
    <property type="entry name" value="Bacterial extracellular solute-binding protein, family 7"/>
    <property type="match status" value="1"/>
</dbReference>
<comment type="similarity">
    <text evidence="1">Belongs to the bacterial solute-binding protein 7 family.</text>
</comment>
<dbReference type="OrthoDB" id="2087at2"/>
<gene>
    <name evidence="4" type="ORF">SAMN05216216_11527</name>
</gene>
<dbReference type="NCBIfam" id="NF037995">
    <property type="entry name" value="TRAP_S1"/>
    <property type="match status" value="1"/>
</dbReference>
<name>A0A1G9G459_9BACL</name>